<dbReference type="Gene3D" id="1.10.340.70">
    <property type="match status" value="1"/>
</dbReference>
<dbReference type="Proteomes" id="UP000257109">
    <property type="component" value="Unassembled WGS sequence"/>
</dbReference>
<comment type="caution">
    <text evidence="2">The sequence shown here is derived from an EMBL/GenBank/DDBJ whole genome shotgun (WGS) entry which is preliminary data.</text>
</comment>
<dbReference type="SUPFAM" id="SSF53098">
    <property type="entry name" value="Ribonuclease H-like"/>
    <property type="match status" value="1"/>
</dbReference>
<dbReference type="EMBL" id="QJKJ01006163">
    <property type="protein sequence ID" value="RDX87649.1"/>
    <property type="molecule type" value="Genomic_DNA"/>
</dbReference>
<feature type="non-terminal residue" evidence="2">
    <location>
        <position position="1"/>
    </location>
</feature>
<dbReference type="PANTHER" id="PTHR35046:SF9">
    <property type="entry name" value="RNA-DIRECTED DNA POLYMERASE"/>
    <property type="match status" value="1"/>
</dbReference>
<dbReference type="InterPro" id="IPR041588">
    <property type="entry name" value="Integrase_H2C2"/>
</dbReference>
<dbReference type="Pfam" id="PF17921">
    <property type="entry name" value="Integrase_H2C2"/>
    <property type="match status" value="1"/>
</dbReference>
<protein>
    <recommendedName>
        <fullName evidence="1">Integrase zinc-binding domain-containing protein</fullName>
    </recommendedName>
</protein>
<accession>A0A371GAU7</accession>
<organism evidence="2 3">
    <name type="scientific">Mucuna pruriens</name>
    <name type="common">Velvet bean</name>
    <name type="synonym">Dolichos pruriens</name>
    <dbReference type="NCBI Taxonomy" id="157652"/>
    <lineage>
        <taxon>Eukaryota</taxon>
        <taxon>Viridiplantae</taxon>
        <taxon>Streptophyta</taxon>
        <taxon>Embryophyta</taxon>
        <taxon>Tracheophyta</taxon>
        <taxon>Spermatophyta</taxon>
        <taxon>Magnoliopsida</taxon>
        <taxon>eudicotyledons</taxon>
        <taxon>Gunneridae</taxon>
        <taxon>Pentapetalae</taxon>
        <taxon>rosids</taxon>
        <taxon>fabids</taxon>
        <taxon>Fabales</taxon>
        <taxon>Fabaceae</taxon>
        <taxon>Papilionoideae</taxon>
        <taxon>50 kb inversion clade</taxon>
        <taxon>NPAAA clade</taxon>
        <taxon>indigoferoid/millettioid clade</taxon>
        <taxon>Phaseoleae</taxon>
        <taxon>Mucuna</taxon>
    </lineage>
</organism>
<dbReference type="AlphaFoldDB" id="A0A371GAU7"/>
<dbReference type="GO" id="GO:0003676">
    <property type="term" value="F:nucleic acid binding"/>
    <property type="evidence" value="ECO:0007669"/>
    <property type="project" value="InterPro"/>
</dbReference>
<dbReference type="PANTHER" id="PTHR35046">
    <property type="entry name" value="ZINC KNUCKLE (CCHC-TYPE) FAMILY PROTEIN"/>
    <property type="match status" value="1"/>
</dbReference>
<evidence type="ECO:0000313" key="2">
    <source>
        <dbReference type="EMBL" id="RDX87649.1"/>
    </source>
</evidence>
<proteinExistence type="predicted"/>
<feature type="domain" description="Integrase zinc-binding" evidence="1">
    <location>
        <begin position="51"/>
        <end position="105"/>
    </location>
</feature>
<evidence type="ECO:0000259" key="1">
    <source>
        <dbReference type="Pfam" id="PF17921"/>
    </source>
</evidence>
<dbReference type="OrthoDB" id="407598at2759"/>
<keyword evidence="3" id="KW-1185">Reference proteome</keyword>
<gene>
    <name evidence="2" type="ORF">CR513_30847</name>
</gene>
<dbReference type="Gene3D" id="3.30.420.10">
    <property type="entry name" value="Ribonuclease H-like superfamily/Ribonuclease H"/>
    <property type="match status" value="1"/>
</dbReference>
<evidence type="ECO:0000313" key="3">
    <source>
        <dbReference type="Proteomes" id="UP000257109"/>
    </source>
</evidence>
<dbReference type="InterPro" id="IPR036397">
    <property type="entry name" value="RNaseH_sf"/>
</dbReference>
<dbReference type="InterPro" id="IPR012337">
    <property type="entry name" value="RNaseH-like_sf"/>
</dbReference>
<reference evidence="2" key="1">
    <citation type="submission" date="2018-05" db="EMBL/GenBank/DDBJ databases">
        <title>Draft genome of Mucuna pruriens seed.</title>
        <authorList>
            <person name="Nnadi N.E."/>
            <person name="Vos R."/>
            <person name="Hasami M.H."/>
            <person name="Devisetty U.K."/>
            <person name="Aguiy J.C."/>
        </authorList>
    </citation>
    <scope>NUCLEOTIDE SEQUENCE [LARGE SCALE GENOMIC DNA]</scope>
    <source>
        <strain evidence="2">JCA_2017</strain>
    </source>
</reference>
<sequence length="405" mass="47477">MIHSDHEAHKNLRGQGKLSRRLSKWVEFLEQFSYVIKHKQARRILYAPMNSIRQLLVKKAHEGGLMGHFGELKTLVILNEHFYWPQIKRDAYKICEKCLTCKVPKSRVSPCGFYTSLLIPTSLWIDISMHFVLGLPRSKRGRDFIFVAVDRFSKMGHFIPCHNSDNASHVTNLFFRDVVWLHGLLRTILSYKDTKFLRHFWRFPWSRLTTKLLFSTTCHPQMNGQTEIPHIEFAYNRVYNSTTSYSQFELAYVFNSLSPLDLFPLPIMPHCVNNEGLLKVKLVQNLHDKAWLDMEKKGENMQRMLTRGGRKHPLRKGTWCGSTSFKVKSRFEVAPFEPTLLGLHLYIFAQFWNFCWWTFGLGNPLFIKIRLYKICFETIVTVARNLIFNLSPAKITILPFSSRIV</sequence>
<name>A0A371GAU7_MUCPR</name>
<dbReference type="STRING" id="157652.A0A371GAU7"/>